<accession>A0A8H7AUW8</accession>
<feature type="transmembrane region" description="Helical" evidence="1">
    <location>
        <begin position="20"/>
        <end position="37"/>
    </location>
</feature>
<gene>
    <name evidence="2" type="ORF">GT037_009918</name>
</gene>
<keyword evidence="1" id="KW-1133">Transmembrane helix</keyword>
<organism evidence="2 3">
    <name type="scientific">Alternaria burnsii</name>
    <dbReference type="NCBI Taxonomy" id="1187904"/>
    <lineage>
        <taxon>Eukaryota</taxon>
        <taxon>Fungi</taxon>
        <taxon>Dikarya</taxon>
        <taxon>Ascomycota</taxon>
        <taxon>Pezizomycotina</taxon>
        <taxon>Dothideomycetes</taxon>
        <taxon>Pleosporomycetidae</taxon>
        <taxon>Pleosporales</taxon>
        <taxon>Pleosporineae</taxon>
        <taxon>Pleosporaceae</taxon>
        <taxon>Alternaria</taxon>
        <taxon>Alternaria sect. Alternaria</taxon>
    </lineage>
</organism>
<keyword evidence="3" id="KW-1185">Reference proteome</keyword>
<dbReference type="EMBL" id="JAAABM010000018">
    <property type="protein sequence ID" value="KAF7672019.1"/>
    <property type="molecule type" value="Genomic_DNA"/>
</dbReference>
<dbReference type="RefSeq" id="XP_038782379.1">
    <property type="nucleotide sequence ID" value="XM_038934965.1"/>
</dbReference>
<sequence length="115" mass="11987">MDGPSIVQGSVSSINNIPGRSILLGVILVVNSVWLLGKAIMIVGWGNDNGSDAVTGTFPHACSSGLGKIPQNYPPTIKGRTSATTTSMERNNTFDICGIPDVVVVDDVRSSVSRS</sequence>
<reference evidence="2" key="1">
    <citation type="submission" date="2020-01" db="EMBL/GenBank/DDBJ databases">
        <authorList>
            <person name="Feng Z.H.Z."/>
        </authorList>
    </citation>
    <scope>NUCLEOTIDE SEQUENCE</scope>
    <source>
        <strain evidence="2">CBS107.38</strain>
    </source>
</reference>
<evidence type="ECO:0000313" key="2">
    <source>
        <dbReference type="EMBL" id="KAF7672019.1"/>
    </source>
</evidence>
<comment type="caution">
    <text evidence="2">The sequence shown here is derived from an EMBL/GenBank/DDBJ whole genome shotgun (WGS) entry which is preliminary data.</text>
</comment>
<dbReference type="AlphaFoldDB" id="A0A8H7AUW8"/>
<keyword evidence="1" id="KW-0472">Membrane</keyword>
<reference evidence="2" key="2">
    <citation type="submission" date="2020-08" db="EMBL/GenBank/DDBJ databases">
        <title>Draft Genome Sequence of Cumin Blight Pathogen Alternaria burnsii.</title>
        <authorList>
            <person name="Feng Z."/>
        </authorList>
    </citation>
    <scope>NUCLEOTIDE SEQUENCE</scope>
    <source>
        <strain evidence="2">CBS107.38</strain>
    </source>
</reference>
<protein>
    <submittedName>
        <fullName evidence="2">Uncharacterized protein</fullName>
    </submittedName>
</protein>
<dbReference type="GeneID" id="62208143"/>
<dbReference type="Proteomes" id="UP000596902">
    <property type="component" value="Unassembled WGS sequence"/>
</dbReference>
<name>A0A8H7AUW8_9PLEO</name>
<proteinExistence type="predicted"/>
<evidence type="ECO:0000256" key="1">
    <source>
        <dbReference type="SAM" id="Phobius"/>
    </source>
</evidence>
<evidence type="ECO:0000313" key="3">
    <source>
        <dbReference type="Proteomes" id="UP000596902"/>
    </source>
</evidence>
<keyword evidence="1" id="KW-0812">Transmembrane</keyword>